<protein>
    <recommendedName>
        <fullName evidence="9">Actin-related protein 5</fullName>
    </recommendedName>
</protein>
<evidence type="ECO:0000313" key="7">
    <source>
        <dbReference type="EMBL" id="KAK2152377.1"/>
    </source>
</evidence>
<dbReference type="PANTHER" id="PTHR11937">
    <property type="entry name" value="ACTIN"/>
    <property type="match status" value="1"/>
</dbReference>
<evidence type="ECO:0000256" key="4">
    <source>
        <dbReference type="RuleBase" id="RU000487"/>
    </source>
</evidence>
<dbReference type="SUPFAM" id="SSF53067">
    <property type="entry name" value="Actin-like ATPase domain"/>
    <property type="match status" value="2"/>
</dbReference>
<comment type="caution">
    <text evidence="7">The sequence shown here is derived from an EMBL/GenBank/DDBJ whole genome shotgun (WGS) entry which is preliminary data.</text>
</comment>
<dbReference type="CDD" id="cd10211">
    <property type="entry name" value="ASKHA_NBD_Arp5"/>
    <property type="match status" value="1"/>
</dbReference>
<evidence type="ECO:0000256" key="2">
    <source>
        <dbReference type="ARBA" id="ARBA00004123"/>
    </source>
</evidence>
<dbReference type="InterPro" id="IPR004000">
    <property type="entry name" value="Actin"/>
</dbReference>
<dbReference type="FunFam" id="3.30.420.40:FF:000058">
    <property type="entry name" value="Putative actin-related protein 5"/>
    <property type="match status" value="1"/>
</dbReference>
<dbReference type="Gene3D" id="3.30.420.40">
    <property type="match status" value="3"/>
</dbReference>
<feature type="coiled-coil region" evidence="5">
    <location>
        <begin position="352"/>
        <end position="387"/>
    </location>
</feature>
<dbReference type="FunFam" id="3.30.420.40:FF:000237">
    <property type="entry name" value="Actin-related protein 5"/>
    <property type="match status" value="1"/>
</dbReference>
<proteinExistence type="inferred from homology"/>
<evidence type="ECO:0000313" key="8">
    <source>
        <dbReference type="Proteomes" id="UP001208570"/>
    </source>
</evidence>
<gene>
    <name evidence="7" type="ORF">LSH36_330g05000</name>
</gene>
<comment type="function">
    <text evidence="1">Actins are highly conserved proteins that are involved in various types of cell motility and are ubiquitously expressed in all eukaryotic cells.</text>
</comment>
<comment type="subcellular location">
    <subcellularLocation>
        <location evidence="2">Nucleus</location>
    </subcellularLocation>
</comment>
<keyword evidence="5" id="KW-0175">Coiled coil</keyword>
<dbReference type="EMBL" id="JAODUP010000330">
    <property type="protein sequence ID" value="KAK2152377.1"/>
    <property type="molecule type" value="Genomic_DNA"/>
</dbReference>
<dbReference type="Proteomes" id="UP001208570">
    <property type="component" value="Unassembled WGS sequence"/>
</dbReference>
<sequence length="781" mass="89526">MVFSSAGLFIGVCHLCLVLLFYGTKAFCINSIFIYIRNLNKEIYIFMMTEPKEDDVEEQNIFTFQDNFPVPDPVYDYPESLHNNSMPLVIDNGTFECRVGWATDSKPRLTFRNLIAKQKSKKSPESLEVQIGNDISNLEVIRWQLKSQFDRNIITQYDSQEQIFDYIFSHLGINTVGSIDHPILLTEAICNPNYCRNKMSELLFECYHVPSVTYGIDAMFSLHKNHPCPETANALVLSCGYNTTHIIPVLDGQVQIQDCRRISIGGQHMESFLQRVLQLKYPGHFAHITLSRAAEIIRKHCKISMDYGTDILNWASEVYYLDNVVKYQLPYTAATSSALVQEAQKEKRLQQIKRLKQLNAKRREEKLAEEQEQLNELMTLHEMYEDEDDETLQCALQQHGISSIEHLQESIAKLGASIQRIRLKIVLEEVESKTIGTDLLGMPDEMLTPDQQEQKRRQRLAKTIASEMPSKKNKPEKKLDLGDLVPEDPEALQDWVKDLRKQRQKILDARVARKQRKADMTKRRTHASQQRMKIITELARGSRKKKEDTFGLNDDDWNVYKEINKDAGDSDSEAEQETIDELETLLREYDPEFKESNDMNKLVDVKEYYRLHIGVEQIRVPELLFQPSMIGLDQAGIAETMAFILSKFSPEDQDRMVQFVFLTGGCASLPNFKERIESELMQMRPFQSSFRVFAADDPSLDAWSGAQQWALSPAFEAYSITRADYDEKGREYLKEHFASNQYVPTPKQAMSSPAKTSPIKGLISASSTASTAPMATSTTTI</sequence>
<evidence type="ECO:0000256" key="1">
    <source>
        <dbReference type="ARBA" id="ARBA00003520"/>
    </source>
</evidence>
<dbReference type="AlphaFoldDB" id="A0AAD9N0A1"/>
<keyword evidence="3" id="KW-0539">Nucleus</keyword>
<dbReference type="GO" id="GO:0005634">
    <property type="term" value="C:nucleus"/>
    <property type="evidence" value="ECO:0007669"/>
    <property type="project" value="UniProtKB-SubCell"/>
</dbReference>
<keyword evidence="8" id="KW-1185">Reference proteome</keyword>
<comment type="similarity">
    <text evidence="4">Belongs to the actin family.</text>
</comment>
<evidence type="ECO:0000256" key="3">
    <source>
        <dbReference type="ARBA" id="ARBA00023242"/>
    </source>
</evidence>
<organism evidence="7 8">
    <name type="scientific">Paralvinella palmiformis</name>
    <dbReference type="NCBI Taxonomy" id="53620"/>
    <lineage>
        <taxon>Eukaryota</taxon>
        <taxon>Metazoa</taxon>
        <taxon>Spiralia</taxon>
        <taxon>Lophotrochozoa</taxon>
        <taxon>Annelida</taxon>
        <taxon>Polychaeta</taxon>
        <taxon>Sedentaria</taxon>
        <taxon>Canalipalpata</taxon>
        <taxon>Terebellida</taxon>
        <taxon>Terebelliformia</taxon>
        <taxon>Alvinellidae</taxon>
        <taxon>Paralvinella</taxon>
    </lineage>
</organism>
<evidence type="ECO:0000256" key="6">
    <source>
        <dbReference type="SAM" id="MobiDB-lite"/>
    </source>
</evidence>
<evidence type="ECO:0000256" key="5">
    <source>
        <dbReference type="SAM" id="Coils"/>
    </source>
</evidence>
<dbReference type="FunFam" id="3.30.420.40:FF:000048">
    <property type="entry name" value="ARP5 actin-related protein 5 homolog"/>
    <property type="match status" value="1"/>
</dbReference>
<dbReference type="SMART" id="SM00268">
    <property type="entry name" value="ACTIN"/>
    <property type="match status" value="1"/>
</dbReference>
<dbReference type="Pfam" id="PF00022">
    <property type="entry name" value="Actin"/>
    <property type="match status" value="2"/>
</dbReference>
<reference evidence="7" key="1">
    <citation type="journal article" date="2023" name="Mol. Biol. Evol.">
        <title>Third-Generation Sequencing Reveals the Adaptive Role of the Epigenome in Three Deep-Sea Polychaetes.</title>
        <authorList>
            <person name="Perez M."/>
            <person name="Aroh O."/>
            <person name="Sun Y."/>
            <person name="Lan Y."/>
            <person name="Juniper S.K."/>
            <person name="Young C.R."/>
            <person name="Angers B."/>
            <person name="Qian P.Y."/>
        </authorList>
    </citation>
    <scope>NUCLEOTIDE SEQUENCE</scope>
    <source>
        <strain evidence="7">P08H-3</strain>
    </source>
</reference>
<name>A0AAD9N0A1_9ANNE</name>
<feature type="region of interest" description="Disordered" evidence="6">
    <location>
        <begin position="464"/>
        <end position="483"/>
    </location>
</feature>
<evidence type="ECO:0008006" key="9">
    <source>
        <dbReference type="Google" id="ProtNLM"/>
    </source>
</evidence>
<accession>A0AAD9N0A1</accession>
<dbReference type="InterPro" id="IPR043129">
    <property type="entry name" value="ATPase_NBD"/>
</dbReference>